<comment type="caution">
    <text evidence="7">The sequence shown here is derived from an EMBL/GenBank/DDBJ whole genome shotgun (WGS) entry which is preliminary data.</text>
</comment>
<dbReference type="InterPro" id="IPR005510">
    <property type="entry name" value="Csm4"/>
</dbReference>
<dbReference type="Pfam" id="PF03787">
    <property type="entry name" value="RAMPs"/>
    <property type="match status" value="1"/>
</dbReference>
<dbReference type="Pfam" id="PF17953">
    <property type="entry name" value="Csm4_C"/>
    <property type="match status" value="1"/>
</dbReference>
<evidence type="ECO:0000256" key="3">
    <source>
        <dbReference type="ARBA" id="ARBA00022884"/>
    </source>
</evidence>
<proteinExistence type="inferred from homology"/>
<evidence type="ECO:0000259" key="5">
    <source>
        <dbReference type="Pfam" id="PF03787"/>
    </source>
</evidence>
<evidence type="ECO:0000256" key="2">
    <source>
        <dbReference type="ARBA" id="ARBA00016109"/>
    </source>
</evidence>
<accession>G4D1Z2</accession>
<keyword evidence="8" id="KW-1185">Reference proteome</keyword>
<evidence type="ECO:0000256" key="1">
    <source>
        <dbReference type="ARBA" id="ARBA00005772"/>
    </source>
</evidence>
<keyword evidence="4" id="KW-0051">Antiviral defense</keyword>
<evidence type="ECO:0000313" key="7">
    <source>
        <dbReference type="EMBL" id="EGY80423.1"/>
    </source>
</evidence>
<evidence type="ECO:0000313" key="8">
    <source>
        <dbReference type="Proteomes" id="UP000003422"/>
    </source>
</evidence>
<dbReference type="STRING" id="997350.HMPREF9129_0422"/>
<dbReference type="HOGENOM" id="CLU_062371_1_0_9"/>
<dbReference type="Proteomes" id="UP000003422">
    <property type="component" value="Unassembled WGS sequence"/>
</dbReference>
<feature type="domain" description="Csm4 C-terminal" evidence="6">
    <location>
        <begin position="211"/>
        <end position="303"/>
    </location>
</feature>
<dbReference type="GO" id="GO:0003723">
    <property type="term" value="F:RNA binding"/>
    <property type="evidence" value="ECO:0007669"/>
    <property type="project" value="UniProtKB-KW"/>
</dbReference>
<dbReference type="NCBIfam" id="TIGR01903">
    <property type="entry name" value="cas5_csm4"/>
    <property type="match status" value="1"/>
</dbReference>
<dbReference type="AlphaFoldDB" id="G4D1Z2"/>
<name>G4D1Z2_9FIRM</name>
<keyword evidence="3" id="KW-0694">RNA-binding</keyword>
<gene>
    <name evidence="7" type="primary">csm4</name>
    <name evidence="7" type="ORF">HMPREF9129_0422</name>
</gene>
<dbReference type="OrthoDB" id="9792564at2"/>
<evidence type="ECO:0000256" key="4">
    <source>
        <dbReference type="ARBA" id="ARBA00023118"/>
    </source>
</evidence>
<dbReference type="GO" id="GO:0051607">
    <property type="term" value="P:defense response to virus"/>
    <property type="evidence" value="ECO:0007669"/>
    <property type="project" value="UniProtKB-KW"/>
</dbReference>
<dbReference type="InterPro" id="IPR040932">
    <property type="entry name" value="Csm4_C"/>
</dbReference>
<dbReference type="eggNOG" id="COG1567">
    <property type="taxonomic scope" value="Bacteria"/>
</dbReference>
<organism evidence="7 8">
    <name type="scientific">Peptoniphilus indolicus ATCC 29427</name>
    <dbReference type="NCBI Taxonomy" id="997350"/>
    <lineage>
        <taxon>Bacteria</taxon>
        <taxon>Bacillati</taxon>
        <taxon>Bacillota</taxon>
        <taxon>Tissierellia</taxon>
        <taxon>Tissierellales</taxon>
        <taxon>Peptoniphilaceae</taxon>
        <taxon>Peptoniphilus</taxon>
    </lineage>
</organism>
<feature type="domain" description="CRISPR type III-associated protein" evidence="5">
    <location>
        <begin position="8"/>
        <end position="195"/>
    </location>
</feature>
<comment type="similarity">
    <text evidence="1">Belongs to the CRISPR-associated Csm4 family.</text>
</comment>
<sequence length="303" mass="35329">MMKYKIYKLYFKTGLRIGNGKIDSSVVEIPADIIFSAIINEAAQDEEKIETILEEFKNRKLIISNAFPFIGEELFLPKPLLNISDNIGDSTEKKLYKKINHIPLSLWNEYIKGKSNPKEIVKLNKKLGKSALDTKIYKKDENEIYNLSYYRFYEGNGLYFILGYEEDYELFDDILYSLSFTGIGGKKTSGLGKFEMEEDDIPENLKNKLNNEKSKMLLASSMARIEELETLDQEAKYKIIRRGGFSYSQDIRGSKKPTFKKHTMYYFDTGSIFNNKFEGDIFEIGENEYHKIYRYGVPLWMEV</sequence>
<dbReference type="EMBL" id="AGBB01000034">
    <property type="protein sequence ID" value="EGY80423.1"/>
    <property type="molecule type" value="Genomic_DNA"/>
</dbReference>
<dbReference type="PATRIC" id="fig|997350.3.peg.409"/>
<protein>
    <recommendedName>
        <fullName evidence="2">CRISPR system Cms protein Csm4</fullName>
    </recommendedName>
</protein>
<dbReference type="InterPro" id="IPR005537">
    <property type="entry name" value="RAMP_III_fam"/>
</dbReference>
<reference evidence="7 8" key="1">
    <citation type="submission" date="2011-06" db="EMBL/GenBank/DDBJ databases">
        <authorList>
            <person name="Muzny D."/>
            <person name="Qin X."/>
            <person name="Deng J."/>
            <person name="Jiang H."/>
            <person name="Liu Y."/>
            <person name="Qu J."/>
            <person name="Song X.-Z."/>
            <person name="Zhang L."/>
            <person name="Thornton R."/>
            <person name="Coyle M."/>
            <person name="Francisco L."/>
            <person name="Jackson L."/>
            <person name="Javaid M."/>
            <person name="Korchina V."/>
            <person name="Kovar C."/>
            <person name="Mata R."/>
            <person name="Mathew T."/>
            <person name="Ngo R."/>
            <person name="Nguyen L."/>
            <person name="Nguyen N."/>
            <person name="Okwuonu G."/>
            <person name="Ongeri F."/>
            <person name="Pham C."/>
            <person name="Simmons D."/>
            <person name="Wilczek-Boney K."/>
            <person name="Hale W."/>
            <person name="Jakkamsetti A."/>
            <person name="Pham P."/>
            <person name="Ruth R."/>
            <person name="San Lucas F."/>
            <person name="Warren J."/>
            <person name="Zhang J."/>
            <person name="Zhao Z."/>
            <person name="Zhou C."/>
            <person name="Zhu D."/>
            <person name="Lee S."/>
            <person name="Bess C."/>
            <person name="Blankenburg K."/>
            <person name="Forbes L."/>
            <person name="Fu Q."/>
            <person name="Gubbala S."/>
            <person name="Hirani K."/>
            <person name="Jayaseelan J.C."/>
            <person name="Lara F."/>
            <person name="Munidasa M."/>
            <person name="Palculict T."/>
            <person name="Patil S."/>
            <person name="Pu L.-L."/>
            <person name="Saada N."/>
            <person name="Tang L."/>
            <person name="Weissenberger G."/>
            <person name="Zhu Y."/>
            <person name="Hemphill L."/>
            <person name="Shang Y."/>
            <person name="Youmans B."/>
            <person name="Ayvaz T."/>
            <person name="Ross M."/>
            <person name="Santibanez J."/>
            <person name="Aqrawi P."/>
            <person name="Gross S."/>
            <person name="Joshi V."/>
            <person name="Fowler G."/>
            <person name="Nazareth L."/>
            <person name="Reid J."/>
            <person name="Worley K."/>
            <person name="Petrosino J."/>
            <person name="Highlander S."/>
            <person name="Gibbs R."/>
        </authorList>
    </citation>
    <scope>NUCLEOTIDE SEQUENCE [LARGE SCALE GENOMIC DNA]</scope>
    <source>
        <strain evidence="7 8">ATCC 29427</strain>
    </source>
</reference>
<evidence type="ECO:0000259" key="6">
    <source>
        <dbReference type="Pfam" id="PF17953"/>
    </source>
</evidence>